<feature type="region of interest" description="Disordered" evidence="1">
    <location>
        <begin position="124"/>
        <end position="155"/>
    </location>
</feature>
<evidence type="ECO:0000313" key="2">
    <source>
        <dbReference type="EMBL" id="MBO4209285.1"/>
    </source>
</evidence>
<gene>
    <name evidence="2" type="ORF">GSF22_25300</name>
</gene>
<sequence>MRVVPATVDSVSALVAGLPPMLPGVFEGVLDPVVSLTDRLLGTLLPPVAVCPVDSGPTRAPVPVTEPAPPSQVGGGADQGQAPQVPPDPVPVRASLWSPWSPILMVRQPASLPALGRMAVVGPAGPSPPGALDRPGDPGDDHALTADRGAGSGPAVHRGWRWLHETAATGAVARYATAAAGRTPAVVARPG</sequence>
<dbReference type="EMBL" id="WVUH01000284">
    <property type="protein sequence ID" value="MBO4209285.1"/>
    <property type="molecule type" value="Genomic_DNA"/>
</dbReference>
<dbReference type="Proteomes" id="UP000823521">
    <property type="component" value="Unassembled WGS sequence"/>
</dbReference>
<comment type="caution">
    <text evidence="2">The sequence shown here is derived from an EMBL/GenBank/DDBJ whole genome shotgun (WGS) entry which is preliminary data.</text>
</comment>
<evidence type="ECO:0000313" key="3">
    <source>
        <dbReference type="Proteomes" id="UP000823521"/>
    </source>
</evidence>
<name>A0ABS3VXL3_MICEH</name>
<reference evidence="2 3" key="1">
    <citation type="submission" date="2019-12" db="EMBL/GenBank/DDBJ databases">
        <title>Whole genome sequencing of endophytic Actinobacterium Micromonospora sp. MPMI6T.</title>
        <authorList>
            <person name="Evv R."/>
            <person name="Podile A.R."/>
        </authorList>
    </citation>
    <scope>NUCLEOTIDE SEQUENCE [LARGE SCALE GENOMIC DNA]</scope>
    <source>
        <strain evidence="2 3">MPMI6</strain>
    </source>
</reference>
<proteinExistence type="predicted"/>
<organism evidence="2 3">
    <name type="scientific">Micromonospora echinofusca</name>
    <dbReference type="NCBI Taxonomy" id="47858"/>
    <lineage>
        <taxon>Bacteria</taxon>
        <taxon>Bacillati</taxon>
        <taxon>Actinomycetota</taxon>
        <taxon>Actinomycetes</taxon>
        <taxon>Micromonosporales</taxon>
        <taxon>Micromonosporaceae</taxon>
        <taxon>Micromonospora</taxon>
    </lineage>
</organism>
<feature type="compositionally biased region" description="Basic and acidic residues" evidence="1">
    <location>
        <begin position="134"/>
        <end position="145"/>
    </location>
</feature>
<feature type="region of interest" description="Disordered" evidence="1">
    <location>
        <begin position="57"/>
        <end position="88"/>
    </location>
</feature>
<evidence type="ECO:0000256" key="1">
    <source>
        <dbReference type="SAM" id="MobiDB-lite"/>
    </source>
</evidence>
<accession>A0ABS3VXL3</accession>
<evidence type="ECO:0008006" key="4">
    <source>
        <dbReference type="Google" id="ProtNLM"/>
    </source>
</evidence>
<keyword evidence="3" id="KW-1185">Reference proteome</keyword>
<protein>
    <recommendedName>
        <fullName evidence="4">Syndecan 1</fullName>
    </recommendedName>
</protein>